<evidence type="ECO:0000313" key="1">
    <source>
        <dbReference type="EMBL" id="MDJ1176789.1"/>
    </source>
</evidence>
<evidence type="ECO:0000313" key="2">
    <source>
        <dbReference type="Proteomes" id="UP001235849"/>
    </source>
</evidence>
<dbReference type="Proteomes" id="UP001235849">
    <property type="component" value="Unassembled WGS sequence"/>
</dbReference>
<reference evidence="1 2" key="1">
    <citation type="submission" date="2023-01" db="EMBL/GenBank/DDBJ databases">
        <title>Novel diversity within Roseofilum (Cyanobacteria; Desertifilaceae) from marine benthic mats with descriptions of four novel species.</title>
        <authorList>
            <person name="Wang Y."/>
            <person name="Berthold D.E."/>
            <person name="Hu J."/>
            <person name="Lefler F.W."/>
            <person name="Laughinghouse H.D. IV."/>
        </authorList>
    </citation>
    <scope>NUCLEOTIDE SEQUENCE [LARGE SCALE GENOMIC DNA]</scope>
    <source>
        <strain evidence="1 2">BLCC-M114</strain>
    </source>
</reference>
<keyword evidence="2" id="KW-1185">Reference proteome</keyword>
<protein>
    <submittedName>
        <fullName evidence="1">Uncharacterized protein</fullName>
    </submittedName>
</protein>
<accession>A0ABT7BC78</accession>
<organism evidence="1 2">
    <name type="scientific">Roseofilum capinflatum BLCC-M114</name>
    <dbReference type="NCBI Taxonomy" id="3022440"/>
    <lineage>
        <taxon>Bacteria</taxon>
        <taxon>Bacillati</taxon>
        <taxon>Cyanobacteriota</taxon>
        <taxon>Cyanophyceae</taxon>
        <taxon>Desertifilales</taxon>
        <taxon>Desertifilaceae</taxon>
        <taxon>Roseofilum</taxon>
        <taxon>Roseofilum capinflatum</taxon>
    </lineage>
</organism>
<proteinExistence type="predicted"/>
<comment type="caution">
    <text evidence="1">The sequence shown here is derived from an EMBL/GenBank/DDBJ whole genome shotgun (WGS) entry which is preliminary data.</text>
</comment>
<gene>
    <name evidence="1" type="ORF">PMG25_22115</name>
</gene>
<name>A0ABT7BC78_9CYAN</name>
<sequence>MNKEILVSNCPLIFFEGCFNGDKTPFSAVADMKRFAIAGCNNGNSLEFPRVTEEGYEIGDRQNPDF</sequence>
<dbReference type="EMBL" id="JAQOSO010000114">
    <property type="protein sequence ID" value="MDJ1176789.1"/>
    <property type="molecule type" value="Genomic_DNA"/>
</dbReference>
<dbReference type="RefSeq" id="WP_283769059.1">
    <property type="nucleotide sequence ID" value="NZ_JAQOSO010000114.1"/>
</dbReference>